<feature type="transmembrane region" description="Helical" evidence="2">
    <location>
        <begin position="13"/>
        <end position="30"/>
    </location>
</feature>
<evidence type="ECO:0000313" key="4">
    <source>
        <dbReference type="Proteomes" id="UP000824120"/>
    </source>
</evidence>
<comment type="caution">
    <text evidence="3">The sequence shown here is derived from an EMBL/GenBank/DDBJ whole genome shotgun (WGS) entry which is preliminary data.</text>
</comment>
<keyword evidence="4" id="KW-1185">Reference proteome</keyword>
<feature type="compositionally biased region" description="Low complexity" evidence="1">
    <location>
        <begin position="662"/>
        <end position="674"/>
    </location>
</feature>
<feature type="transmembrane region" description="Helical" evidence="2">
    <location>
        <begin position="115"/>
        <end position="137"/>
    </location>
</feature>
<dbReference type="Proteomes" id="UP000824120">
    <property type="component" value="Chromosome 6"/>
</dbReference>
<dbReference type="AlphaFoldDB" id="A0A9J5YLL3"/>
<evidence type="ECO:0000256" key="2">
    <source>
        <dbReference type="SAM" id="Phobius"/>
    </source>
</evidence>
<sequence length="684" mass="77408">MSHHDNFSAPMPWIGRYIVAASLICILAMLADAVQGIRRRKFWIPCRFFTFNAASLTLLGVVVKLPLDLNNPMPGKIDQMAKLSSVVFMSTSMANFMPSLALMDNKDILMGMTALGILVITLVVNVCIELGTGIIYSEKTEHIVVMLSMVFLFVIMCFSALTVPTIKSYLELEYRERGNMIEIDDLVEGEKPVEVKLKENLSKFFVMAKTGNPQFVMARSATCAACCAICCLNCLLLLEVSFRDNLFDAHVLSMSDYRRSTYCISRIQSTGVAVGTVSSLIRWFAIATIKSSSKSISIKVERHWLERLKDWKDSPFALEIKNPKCRKLVQQIQNIILLNCIRVQILIVLVSKIVQLFPILLLSLLRSCFYSSSQCNNIINSESESAESLEEDISPYVLHLEGEEELTQVTANKRDDTTWMMKIGRKQQPKHLIELLQKLTDFRGVSNFDINQFQESHIGWKMSIVTLTAIATTIPNIDHKMVDSLLLSVSQGLKYVSFIEDILGTNENSEKNKQAADVVRLELYLYHRWLDQDLQKMDLQGKTSKEILHNFADIAQDYATKDDYSRKLTEVIAGNSMYQMSQIILQDSEKIDDQTEVHLFNHISAMIASVLGAYLINMPYAITKKCSSNAIEMREENVQHAIRLLGETEEIIKFIQQHEKVTPTNSSNSDPDSSSLDEIRIPIE</sequence>
<protein>
    <submittedName>
        <fullName evidence="3">Uncharacterized protein</fullName>
    </submittedName>
</protein>
<accession>A0A9J5YLL3</accession>
<feature type="transmembrane region" description="Helical" evidence="2">
    <location>
        <begin position="42"/>
        <end position="63"/>
    </location>
</feature>
<gene>
    <name evidence="3" type="ORF">H5410_032676</name>
</gene>
<name>A0A9J5YLL3_SOLCO</name>
<evidence type="ECO:0000256" key="1">
    <source>
        <dbReference type="SAM" id="MobiDB-lite"/>
    </source>
</evidence>
<reference evidence="3 4" key="1">
    <citation type="submission" date="2020-09" db="EMBL/GenBank/DDBJ databases">
        <title>De no assembly of potato wild relative species, Solanum commersonii.</title>
        <authorList>
            <person name="Cho K."/>
        </authorList>
    </citation>
    <scope>NUCLEOTIDE SEQUENCE [LARGE SCALE GENOMIC DNA]</scope>
    <source>
        <strain evidence="3">LZ3.2</strain>
        <tissue evidence="3">Leaf</tissue>
    </source>
</reference>
<dbReference type="OrthoDB" id="1915303at2759"/>
<proteinExistence type="predicted"/>
<feature type="transmembrane region" description="Helical" evidence="2">
    <location>
        <begin position="143"/>
        <end position="166"/>
    </location>
</feature>
<dbReference type="PANTHER" id="PTHR35307:SF5">
    <property type="entry name" value="PGG DOMAIN-CONTAINING PROTEIN"/>
    <property type="match status" value="1"/>
</dbReference>
<dbReference type="PANTHER" id="PTHR35307">
    <property type="entry name" value="PROTEIN, PUTATIVE-RELATED"/>
    <property type="match status" value="1"/>
</dbReference>
<feature type="region of interest" description="Disordered" evidence="1">
    <location>
        <begin position="660"/>
        <end position="684"/>
    </location>
</feature>
<keyword evidence="2" id="KW-0812">Transmembrane</keyword>
<dbReference type="EMBL" id="JACXVP010000006">
    <property type="protein sequence ID" value="KAG5601306.1"/>
    <property type="molecule type" value="Genomic_DNA"/>
</dbReference>
<feature type="transmembrane region" description="Helical" evidence="2">
    <location>
        <begin position="345"/>
        <end position="365"/>
    </location>
</feature>
<keyword evidence="2" id="KW-1133">Transmembrane helix</keyword>
<evidence type="ECO:0000313" key="3">
    <source>
        <dbReference type="EMBL" id="KAG5601306.1"/>
    </source>
</evidence>
<organism evidence="3 4">
    <name type="scientific">Solanum commersonii</name>
    <name type="common">Commerson's wild potato</name>
    <name type="synonym">Commerson's nightshade</name>
    <dbReference type="NCBI Taxonomy" id="4109"/>
    <lineage>
        <taxon>Eukaryota</taxon>
        <taxon>Viridiplantae</taxon>
        <taxon>Streptophyta</taxon>
        <taxon>Embryophyta</taxon>
        <taxon>Tracheophyta</taxon>
        <taxon>Spermatophyta</taxon>
        <taxon>Magnoliopsida</taxon>
        <taxon>eudicotyledons</taxon>
        <taxon>Gunneridae</taxon>
        <taxon>Pentapetalae</taxon>
        <taxon>asterids</taxon>
        <taxon>lamiids</taxon>
        <taxon>Solanales</taxon>
        <taxon>Solanaceae</taxon>
        <taxon>Solanoideae</taxon>
        <taxon>Solaneae</taxon>
        <taxon>Solanum</taxon>
    </lineage>
</organism>
<keyword evidence="2" id="KW-0472">Membrane</keyword>